<comment type="subunit">
    <text evidence="3 13">Monomer.</text>
</comment>
<dbReference type="AlphaFoldDB" id="M4V774"/>
<evidence type="ECO:0000256" key="7">
    <source>
        <dbReference type="ARBA" id="ARBA00022741"/>
    </source>
</evidence>
<evidence type="ECO:0000256" key="11">
    <source>
        <dbReference type="ARBA" id="ARBA00023146"/>
    </source>
</evidence>
<keyword evidence="4 13" id="KW-0963">Cytoplasm</keyword>
<feature type="short sequence motif" description="'KMSKS' region" evidence="13">
    <location>
        <begin position="266"/>
        <end position="270"/>
    </location>
</feature>
<dbReference type="Pfam" id="PF23493">
    <property type="entry name" value="CysS_C"/>
    <property type="match status" value="1"/>
</dbReference>
<keyword evidence="7 13" id="KW-0547">Nucleotide-binding</keyword>
<dbReference type="PANTHER" id="PTHR10890">
    <property type="entry name" value="CYSTEINYL-TRNA SYNTHETASE"/>
    <property type="match status" value="1"/>
</dbReference>
<feature type="binding site" evidence="13">
    <location>
        <position position="234"/>
    </location>
    <ligand>
        <name>Zn(2+)</name>
        <dbReference type="ChEBI" id="CHEBI:29105"/>
    </ligand>
</feature>
<evidence type="ECO:0000256" key="4">
    <source>
        <dbReference type="ARBA" id="ARBA00022490"/>
    </source>
</evidence>
<evidence type="ECO:0000256" key="2">
    <source>
        <dbReference type="ARBA" id="ARBA00005594"/>
    </source>
</evidence>
<dbReference type="PANTHER" id="PTHR10890:SF3">
    <property type="entry name" value="CYSTEINE--TRNA LIGASE, CYTOPLASMIC"/>
    <property type="match status" value="1"/>
</dbReference>
<organism evidence="15 16">
    <name type="scientific">Pseudobdellovibrio exovorus JSS</name>
    <dbReference type="NCBI Taxonomy" id="1184267"/>
    <lineage>
        <taxon>Bacteria</taxon>
        <taxon>Pseudomonadati</taxon>
        <taxon>Bdellovibrionota</taxon>
        <taxon>Bdellovibrionia</taxon>
        <taxon>Bdellovibrionales</taxon>
        <taxon>Pseudobdellovibrionaceae</taxon>
        <taxon>Pseudobdellovibrio</taxon>
    </lineage>
</organism>
<keyword evidence="5 13" id="KW-0436">Ligase</keyword>
<evidence type="ECO:0000313" key="15">
    <source>
        <dbReference type="EMBL" id="AGH95247.1"/>
    </source>
</evidence>
<dbReference type="EMBL" id="CP003537">
    <property type="protein sequence ID" value="AGH95247.1"/>
    <property type="molecule type" value="Genomic_DNA"/>
</dbReference>
<dbReference type="STRING" id="1184267.A11Q_1031"/>
<dbReference type="Gene3D" id="1.20.120.1910">
    <property type="entry name" value="Cysteine-tRNA ligase, C-terminal anti-codon recognition domain"/>
    <property type="match status" value="1"/>
</dbReference>
<keyword evidence="16" id="KW-1185">Reference proteome</keyword>
<gene>
    <name evidence="13" type="primary">cysS</name>
    <name evidence="15" type="ORF">A11Q_1031</name>
</gene>
<dbReference type="GO" id="GO:0008270">
    <property type="term" value="F:zinc ion binding"/>
    <property type="evidence" value="ECO:0007669"/>
    <property type="project" value="UniProtKB-UniRule"/>
</dbReference>
<dbReference type="Gene3D" id="3.40.50.620">
    <property type="entry name" value="HUPs"/>
    <property type="match status" value="1"/>
</dbReference>
<evidence type="ECO:0000256" key="3">
    <source>
        <dbReference type="ARBA" id="ARBA00011245"/>
    </source>
</evidence>
<comment type="cofactor">
    <cofactor evidence="13">
        <name>Zn(2+)</name>
        <dbReference type="ChEBI" id="CHEBI:29105"/>
    </cofactor>
    <text evidence="13">Binds 1 zinc ion per subunit.</text>
</comment>
<dbReference type="GO" id="GO:0006423">
    <property type="term" value="P:cysteinyl-tRNA aminoacylation"/>
    <property type="evidence" value="ECO:0007669"/>
    <property type="project" value="UniProtKB-UniRule"/>
</dbReference>
<feature type="binding site" evidence="13">
    <location>
        <position position="238"/>
    </location>
    <ligand>
        <name>Zn(2+)</name>
        <dbReference type="ChEBI" id="CHEBI:29105"/>
    </ligand>
</feature>
<evidence type="ECO:0000256" key="9">
    <source>
        <dbReference type="ARBA" id="ARBA00022840"/>
    </source>
</evidence>
<dbReference type="InterPro" id="IPR056411">
    <property type="entry name" value="CysS_C"/>
</dbReference>
<dbReference type="InterPro" id="IPR014729">
    <property type="entry name" value="Rossmann-like_a/b/a_fold"/>
</dbReference>
<dbReference type="PATRIC" id="fig|1184267.3.peg.1045"/>
<name>M4V774_9BACT</name>
<keyword evidence="6 13" id="KW-0479">Metal-binding</keyword>
<dbReference type="Proteomes" id="UP000012040">
    <property type="component" value="Chromosome"/>
</dbReference>
<dbReference type="SMART" id="SM00840">
    <property type="entry name" value="DALR_2"/>
    <property type="match status" value="1"/>
</dbReference>
<feature type="binding site" evidence="13">
    <location>
        <position position="269"/>
    </location>
    <ligand>
        <name>ATP</name>
        <dbReference type="ChEBI" id="CHEBI:30616"/>
    </ligand>
</feature>
<dbReference type="FunFam" id="3.40.50.620:FF:000130">
    <property type="entry name" value="Cysteine--tRNA ligase"/>
    <property type="match status" value="1"/>
</dbReference>
<dbReference type="GO" id="GO:0005829">
    <property type="term" value="C:cytosol"/>
    <property type="evidence" value="ECO:0007669"/>
    <property type="project" value="TreeGrafter"/>
</dbReference>
<dbReference type="InterPro" id="IPR009080">
    <property type="entry name" value="tRNAsynth_Ia_anticodon-bd"/>
</dbReference>
<dbReference type="eggNOG" id="COG0215">
    <property type="taxonomic scope" value="Bacteria"/>
</dbReference>
<dbReference type="RefSeq" id="WP_015469737.1">
    <property type="nucleotide sequence ID" value="NC_020813.1"/>
</dbReference>
<proteinExistence type="inferred from homology"/>
<feature type="short sequence motif" description="'HIGH' region" evidence="13">
    <location>
        <begin position="30"/>
        <end position="40"/>
    </location>
</feature>
<evidence type="ECO:0000256" key="13">
    <source>
        <dbReference type="HAMAP-Rule" id="MF_00041"/>
    </source>
</evidence>
<evidence type="ECO:0000256" key="10">
    <source>
        <dbReference type="ARBA" id="ARBA00022917"/>
    </source>
</evidence>
<dbReference type="EC" id="6.1.1.16" evidence="13"/>
<reference evidence="15" key="1">
    <citation type="journal article" date="2013" name="ISME J.">
        <title>By their genes ye shall know them: genomic signatures of predatory bacteria.</title>
        <authorList>
            <person name="Pasternak Z."/>
            <person name="Pietrokovski S."/>
            <person name="Rotem O."/>
            <person name="Gophna U."/>
            <person name="Lurie-Weinberger M.N."/>
            <person name="Jurkevitch E."/>
        </authorList>
    </citation>
    <scope>NUCLEOTIDE SEQUENCE [LARGE SCALE GENOMIC DNA]</scope>
    <source>
        <strain evidence="15">JSS</strain>
    </source>
</reference>
<dbReference type="InterPro" id="IPR015273">
    <property type="entry name" value="Cys-tRNA-synt_Ia_DALR"/>
</dbReference>
<protein>
    <recommendedName>
        <fullName evidence="13">Cysteine--tRNA ligase</fullName>
        <ecNumber evidence="13">6.1.1.16</ecNumber>
    </recommendedName>
    <alternativeName>
        <fullName evidence="13">Cysteinyl-tRNA synthetase</fullName>
        <shortName evidence="13">CysRS</shortName>
    </alternativeName>
</protein>
<feature type="binding site" evidence="13">
    <location>
        <position position="209"/>
    </location>
    <ligand>
        <name>Zn(2+)</name>
        <dbReference type="ChEBI" id="CHEBI:29105"/>
    </ligand>
</feature>
<comment type="catalytic activity">
    <reaction evidence="12 13">
        <text>tRNA(Cys) + L-cysteine + ATP = L-cysteinyl-tRNA(Cys) + AMP + diphosphate</text>
        <dbReference type="Rhea" id="RHEA:17773"/>
        <dbReference type="Rhea" id="RHEA-COMP:9661"/>
        <dbReference type="Rhea" id="RHEA-COMP:9679"/>
        <dbReference type="ChEBI" id="CHEBI:30616"/>
        <dbReference type="ChEBI" id="CHEBI:33019"/>
        <dbReference type="ChEBI" id="CHEBI:35235"/>
        <dbReference type="ChEBI" id="CHEBI:78442"/>
        <dbReference type="ChEBI" id="CHEBI:78517"/>
        <dbReference type="ChEBI" id="CHEBI:456215"/>
        <dbReference type="EC" id="6.1.1.16"/>
    </reaction>
</comment>
<dbReference type="HAMAP" id="MF_00041">
    <property type="entry name" value="Cys_tRNA_synth"/>
    <property type="match status" value="1"/>
</dbReference>
<dbReference type="SUPFAM" id="SSF47323">
    <property type="entry name" value="Anticodon-binding domain of a subclass of class I aminoacyl-tRNA synthetases"/>
    <property type="match status" value="1"/>
</dbReference>
<keyword evidence="9 13" id="KW-0067">ATP-binding</keyword>
<accession>M4V774</accession>
<sequence>MLKVYNTLGKKLEEFKPLKEGQVSMYVCGPTVYWYLHVGNFRGPVFFNFVRNWLEHLGYKVTYALNFTDVDDKILKRAQEEGKDPQEVAEFYIEQYRHDFSSLGLRPHEHNPKVTEYMPQIISMVSELIEKNKAYVSGHDVNYSIESFKDYGKLSGRRTDELKEGVRIEVNEQKRNPLDFALWKSAKEGEGLSWKSPWGDGRPGWHIECSAMARGLFGDQIDIHGGGLDLMFPHHENEIAQSEGCSGHDFVKYWMHVNMLNFGGTKMSKSLGNVVSMRDFLKANHPEIYKWMILSVHYRSVADFSDEAIDRAVQGLAKFYSAMAMAENVKSSDSSVIAVLDEKYKKELEQAWKQIEEAFNDDFGTPAAFAVVFEVIRKFNSRIRRGMKLTPQVYSQCEEFLAFIKKFGAQLSLFQEPPQTFLTELDDQLLVKLGQKRSVIDSLVADRAKVRAAKDFERADELRKKLTDMGVAVSDTPQGSFWEVIK</sequence>
<dbReference type="InterPro" id="IPR015803">
    <property type="entry name" value="Cys-tRNA-ligase"/>
</dbReference>
<evidence type="ECO:0000259" key="14">
    <source>
        <dbReference type="SMART" id="SM00840"/>
    </source>
</evidence>
<dbReference type="CDD" id="cd00672">
    <property type="entry name" value="CysRS_core"/>
    <property type="match status" value="1"/>
</dbReference>
<dbReference type="Pfam" id="PF01406">
    <property type="entry name" value="tRNA-synt_1e"/>
    <property type="match status" value="1"/>
</dbReference>
<keyword evidence="10 13" id="KW-0648">Protein biosynthesis</keyword>
<comment type="similarity">
    <text evidence="2 13">Belongs to the class-I aminoacyl-tRNA synthetase family.</text>
</comment>
<dbReference type="InterPro" id="IPR024909">
    <property type="entry name" value="Cys-tRNA/MSH_ligase"/>
</dbReference>
<dbReference type="GO" id="GO:0004817">
    <property type="term" value="F:cysteine-tRNA ligase activity"/>
    <property type="evidence" value="ECO:0007669"/>
    <property type="project" value="UniProtKB-UniRule"/>
</dbReference>
<dbReference type="HOGENOM" id="CLU_013528_0_1_7"/>
<keyword evidence="8 13" id="KW-0862">Zinc</keyword>
<evidence type="ECO:0000256" key="5">
    <source>
        <dbReference type="ARBA" id="ARBA00022598"/>
    </source>
</evidence>
<dbReference type="NCBIfam" id="TIGR00435">
    <property type="entry name" value="cysS"/>
    <property type="match status" value="1"/>
</dbReference>
<feature type="binding site" evidence="13">
    <location>
        <position position="28"/>
    </location>
    <ligand>
        <name>Zn(2+)</name>
        <dbReference type="ChEBI" id="CHEBI:29105"/>
    </ligand>
</feature>
<evidence type="ECO:0000256" key="8">
    <source>
        <dbReference type="ARBA" id="ARBA00022833"/>
    </source>
</evidence>
<dbReference type="GO" id="GO:0005524">
    <property type="term" value="F:ATP binding"/>
    <property type="evidence" value="ECO:0007669"/>
    <property type="project" value="UniProtKB-UniRule"/>
</dbReference>
<evidence type="ECO:0000256" key="12">
    <source>
        <dbReference type="ARBA" id="ARBA00047398"/>
    </source>
</evidence>
<dbReference type="OrthoDB" id="5287792at2"/>
<dbReference type="InterPro" id="IPR032678">
    <property type="entry name" value="tRNA-synt_1_cat_dom"/>
</dbReference>
<evidence type="ECO:0000256" key="6">
    <source>
        <dbReference type="ARBA" id="ARBA00022723"/>
    </source>
</evidence>
<dbReference type="KEGG" id="bex:A11Q_1031"/>
<feature type="domain" description="Cysteinyl-tRNA synthetase class Ia DALR" evidence="14">
    <location>
        <begin position="354"/>
        <end position="422"/>
    </location>
</feature>
<dbReference type="Pfam" id="PF09190">
    <property type="entry name" value="DALR_2"/>
    <property type="match status" value="1"/>
</dbReference>
<evidence type="ECO:0000313" key="16">
    <source>
        <dbReference type="Proteomes" id="UP000012040"/>
    </source>
</evidence>
<keyword evidence="11 13" id="KW-0030">Aminoacyl-tRNA synthetase</keyword>
<evidence type="ECO:0000256" key="1">
    <source>
        <dbReference type="ARBA" id="ARBA00004496"/>
    </source>
</evidence>
<dbReference type="SUPFAM" id="SSF52374">
    <property type="entry name" value="Nucleotidylyl transferase"/>
    <property type="match status" value="1"/>
</dbReference>
<comment type="subcellular location">
    <subcellularLocation>
        <location evidence="1 13">Cytoplasm</location>
    </subcellularLocation>
</comment>
<dbReference type="PRINTS" id="PR00983">
    <property type="entry name" value="TRNASYNTHCYS"/>
</dbReference>